<accession>A0A3G9JCJ2</accession>
<sequence>MPFFHIGDVAIEYQQQGAGGIPIVFVHPPCITSALFSNLNTELDAAGPIIAFNIRGHGASESGPARLSLALIAEDMKHVLDQCDVEKAYLCGYGAASFPIIMALYTYPERFCGGILISGAASYTDISTRSKLQATFISSILKAKSSIVKQAVRMETENKAVVSTLFEQAMQGDPIKWKEYAEACLNASFDRELHHIKQPMLLLCGAEDQISRSLSEHMYGQLPNAEFFGVVGAQRQLLVKETTKTAFVMRMWLANQQQPERVDTFEERSEWLEDLVSHGVEEQMV</sequence>
<dbReference type="EMBL" id="AP019308">
    <property type="protein sequence ID" value="BBH21648.1"/>
    <property type="molecule type" value="Genomic_DNA"/>
</dbReference>
<evidence type="ECO:0000313" key="2">
    <source>
        <dbReference type="Proteomes" id="UP000275368"/>
    </source>
</evidence>
<keyword evidence="2" id="KW-1185">Reference proteome</keyword>
<dbReference type="Proteomes" id="UP000275368">
    <property type="component" value="Chromosome"/>
</dbReference>
<dbReference type="SUPFAM" id="SSF53474">
    <property type="entry name" value="alpha/beta-Hydrolases"/>
    <property type="match status" value="1"/>
</dbReference>
<organism evidence="1 2">
    <name type="scientific">Paenibacillus baekrokdamisoli</name>
    <dbReference type="NCBI Taxonomy" id="1712516"/>
    <lineage>
        <taxon>Bacteria</taxon>
        <taxon>Bacillati</taxon>
        <taxon>Bacillota</taxon>
        <taxon>Bacilli</taxon>
        <taxon>Bacillales</taxon>
        <taxon>Paenibacillaceae</taxon>
        <taxon>Paenibacillus</taxon>
    </lineage>
</organism>
<dbReference type="RefSeq" id="WP_125658480.1">
    <property type="nucleotide sequence ID" value="NZ_AP019308.1"/>
</dbReference>
<dbReference type="OrthoDB" id="6191536at2"/>
<keyword evidence="1" id="KW-0378">Hydrolase</keyword>
<dbReference type="KEGG" id="pbk:Back11_29930"/>
<gene>
    <name evidence="1" type="ORF">Back11_29930</name>
</gene>
<dbReference type="PANTHER" id="PTHR43433">
    <property type="entry name" value="HYDROLASE, ALPHA/BETA FOLD FAMILY PROTEIN"/>
    <property type="match status" value="1"/>
</dbReference>
<reference evidence="1 2" key="1">
    <citation type="submission" date="2018-11" db="EMBL/GenBank/DDBJ databases">
        <title>Complete genome sequence of Paenibacillus baekrokdamisoli strain KCTC 33723.</title>
        <authorList>
            <person name="Kang S.W."/>
            <person name="Lee K.C."/>
            <person name="Kim K.K."/>
            <person name="Kim J.S."/>
            <person name="Kim D.S."/>
            <person name="Ko S.H."/>
            <person name="Yang S.H."/>
            <person name="Lee J.S."/>
        </authorList>
    </citation>
    <scope>NUCLEOTIDE SEQUENCE [LARGE SCALE GENOMIC DNA]</scope>
    <source>
        <strain evidence="1 2">KCTC 33723</strain>
    </source>
</reference>
<dbReference type="GO" id="GO:0016787">
    <property type="term" value="F:hydrolase activity"/>
    <property type="evidence" value="ECO:0007669"/>
    <property type="project" value="UniProtKB-KW"/>
</dbReference>
<dbReference type="InterPro" id="IPR029058">
    <property type="entry name" value="AB_hydrolase_fold"/>
</dbReference>
<dbReference type="Gene3D" id="3.40.50.1820">
    <property type="entry name" value="alpha/beta hydrolase"/>
    <property type="match status" value="1"/>
</dbReference>
<dbReference type="Pfam" id="PF12146">
    <property type="entry name" value="Hydrolase_4"/>
    <property type="match status" value="1"/>
</dbReference>
<evidence type="ECO:0000313" key="1">
    <source>
        <dbReference type="EMBL" id="BBH21648.1"/>
    </source>
</evidence>
<proteinExistence type="predicted"/>
<dbReference type="InterPro" id="IPR022742">
    <property type="entry name" value="Hydrolase_4"/>
</dbReference>
<dbReference type="AlphaFoldDB" id="A0A3G9JCJ2"/>
<dbReference type="PANTHER" id="PTHR43433:SF5">
    <property type="entry name" value="AB HYDROLASE-1 DOMAIN-CONTAINING PROTEIN"/>
    <property type="match status" value="1"/>
</dbReference>
<name>A0A3G9JCJ2_9BACL</name>
<protein>
    <submittedName>
        <fullName evidence="1">Hydrolase</fullName>
    </submittedName>
</protein>
<dbReference type="InterPro" id="IPR050471">
    <property type="entry name" value="AB_hydrolase"/>
</dbReference>